<feature type="transmembrane region" description="Helical" evidence="7">
    <location>
        <begin position="120"/>
        <end position="138"/>
    </location>
</feature>
<keyword evidence="5 7" id="KW-0472">Membrane</keyword>
<dbReference type="InterPro" id="IPR037185">
    <property type="entry name" value="EmrE-like"/>
</dbReference>
<feature type="domain" description="EamA" evidence="8">
    <location>
        <begin position="8"/>
        <end position="135"/>
    </location>
</feature>
<reference evidence="9 10" key="1">
    <citation type="submission" date="2018-11" db="EMBL/GenBank/DDBJ databases">
        <title>Genomic Encyclopedia of Type Strains, Phase IV (KMG-IV): sequencing the most valuable type-strain genomes for metagenomic binning, comparative biology and taxonomic classification.</title>
        <authorList>
            <person name="Goeker M."/>
        </authorList>
    </citation>
    <scope>NUCLEOTIDE SEQUENCE [LARGE SCALE GENOMIC DNA]</scope>
    <source>
        <strain evidence="9 10">DSM 100275</strain>
    </source>
</reference>
<comment type="similarity">
    <text evidence="2">Belongs to the EamA transporter family.</text>
</comment>
<dbReference type="AlphaFoldDB" id="A0A3N1Y2P8"/>
<feature type="compositionally biased region" description="Pro residues" evidence="6">
    <location>
        <begin position="305"/>
        <end position="316"/>
    </location>
</feature>
<evidence type="ECO:0000313" key="9">
    <source>
        <dbReference type="EMBL" id="ROR32788.1"/>
    </source>
</evidence>
<dbReference type="Pfam" id="PF00892">
    <property type="entry name" value="EamA"/>
    <property type="match status" value="2"/>
</dbReference>
<name>A0A3N1Y2P8_9GAMM</name>
<dbReference type="PANTHER" id="PTHR32322">
    <property type="entry name" value="INNER MEMBRANE TRANSPORTER"/>
    <property type="match status" value="1"/>
</dbReference>
<feature type="transmembrane region" description="Helical" evidence="7">
    <location>
        <begin position="92"/>
        <end position="113"/>
    </location>
</feature>
<proteinExistence type="inferred from homology"/>
<evidence type="ECO:0000256" key="2">
    <source>
        <dbReference type="ARBA" id="ARBA00007362"/>
    </source>
</evidence>
<dbReference type="GO" id="GO:0016020">
    <property type="term" value="C:membrane"/>
    <property type="evidence" value="ECO:0007669"/>
    <property type="project" value="UniProtKB-SubCell"/>
</dbReference>
<dbReference type="SUPFAM" id="SSF103481">
    <property type="entry name" value="Multidrug resistance efflux transporter EmrE"/>
    <property type="match status" value="2"/>
</dbReference>
<dbReference type="InterPro" id="IPR000620">
    <property type="entry name" value="EamA_dom"/>
</dbReference>
<feature type="transmembrane region" description="Helical" evidence="7">
    <location>
        <begin position="267"/>
        <end position="285"/>
    </location>
</feature>
<feature type="domain" description="EamA" evidence="8">
    <location>
        <begin position="150"/>
        <end position="285"/>
    </location>
</feature>
<evidence type="ECO:0000256" key="4">
    <source>
        <dbReference type="ARBA" id="ARBA00022989"/>
    </source>
</evidence>
<evidence type="ECO:0000256" key="3">
    <source>
        <dbReference type="ARBA" id="ARBA00022692"/>
    </source>
</evidence>
<accession>A0A3N1Y2P8</accession>
<evidence type="ECO:0000256" key="5">
    <source>
        <dbReference type="ARBA" id="ARBA00023136"/>
    </source>
</evidence>
<dbReference type="OrthoDB" id="2352272at2"/>
<feature type="transmembrane region" description="Helical" evidence="7">
    <location>
        <begin position="212"/>
        <end position="231"/>
    </location>
</feature>
<feature type="transmembrane region" description="Helical" evidence="7">
    <location>
        <begin position="34"/>
        <end position="52"/>
    </location>
</feature>
<feature type="region of interest" description="Disordered" evidence="6">
    <location>
        <begin position="293"/>
        <end position="316"/>
    </location>
</feature>
<evidence type="ECO:0000259" key="8">
    <source>
        <dbReference type="Pfam" id="PF00892"/>
    </source>
</evidence>
<evidence type="ECO:0000256" key="6">
    <source>
        <dbReference type="SAM" id="MobiDB-lite"/>
    </source>
</evidence>
<feature type="transmembrane region" description="Helical" evidence="7">
    <location>
        <begin position="243"/>
        <end position="261"/>
    </location>
</feature>
<comment type="subcellular location">
    <subcellularLocation>
        <location evidence="1">Membrane</location>
        <topology evidence="1">Multi-pass membrane protein</topology>
    </subcellularLocation>
</comment>
<keyword evidence="3 7" id="KW-0812">Transmembrane</keyword>
<sequence length="316" mass="32859">MATTDLGLYLLTVLIWGSTWIAIAQQLTVPAELSIAYRFLLAAAAMLGWCAVRGLPLRRPPREHAWIALQAVLLFGLNYLLIYWATARLPSGVIALVFSSMMVMNLVNAAVLLRQPLERQALAAAALGLAGIGAVFAPELAHLGAEAAQGLALSLAGTYAASLGTIVSARNQRAGIPLPVLNGYGMAYGAALAFAAALAAGHRPVFDPAPAYVLSLLYLALPGTVIAFWSYLTLLARIGPQRVGYVMVAFPVVALALSTAFEGYRWTPQAAAGVALVLAGNLLVLRRGRSVRAGAPDGADGPASRAPPAPGRCPGS</sequence>
<gene>
    <name evidence="9" type="ORF">EDC57_2000</name>
</gene>
<feature type="compositionally biased region" description="Low complexity" evidence="6">
    <location>
        <begin position="293"/>
        <end position="304"/>
    </location>
</feature>
<dbReference type="Proteomes" id="UP000276634">
    <property type="component" value="Unassembled WGS sequence"/>
</dbReference>
<comment type="caution">
    <text evidence="9">The sequence shown here is derived from an EMBL/GenBank/DDBJ whole genome shotgun (WGS) entry which is preliminary data.</text>
</comment>
<dbReference type="PANTHER" id="PTHR32322:SF2">
    <property type="entry name" value="EAMA DOMAIN-CONTAINING PROTEIN"/>
    <property type="match status" value="1"/>
</dbReference>
<feature type="transmembrane region" description="Helical" evidence="7">
    <location>
        <begin position="150"/>
        <end position="169"/>
    </location>
</feature>
<dbReference type="RefSeq" id="WP_123401690.1">
    <property type="nucleotide sequence ID" value="NZ_RJVI01000002.1"/>
</dbReference>
<organism evidence="9 10">
    <name type="scientific">Inmirania thermothiophila</name>
    <dbReference type="NCBI Taxonomy" id="1750597"/>
    <lineage>
        <taxon>Bacteria</taxon>
        <taxon>Pseudomonadati</taxon>
        <taxon>Pseudomonadota</taxon>
        <taxon>Gammaproteobacteria</taxon>
        <taxon>Chromatiales</taxon>
        <taxon>Ectothiorhodospiraceae</taxon>
        <taxon>Inmirania</taxon>
    </lineage>
</organism>
<evidence type="ECO:0000313" key="10">
    <source>
        <dbReference type="Proteomes" id="UP000276634"/>
    </source>
</evidence>
<protein>
    <submittedName>
        <fullName evidence="9">Drug/metabolite transporter (DMT)-like permease</fullName>
    </submittedName>
</protein>
<keyword evidence="4 7" id="KW-1133">Transmembrane helix</keyword>
<dbReference type="InterPro" id="IPR050638">
    <property type="entry name" value="AA-Vitamin_Transporters"/>
</dbReference>
<feature type="transmembrane region" description="Helical" evidence="7">
    <location>
        <begin position="64"/>
        <end position="86"/>
    </location>
</feature>
<keyword evidence="10" id="KW-1185">Reference proteome</keyword>
<dbReference type="EMBL" id="RJVI01000002">
    <property type="protein sequence ID" value="ROR32788.1"/>
    <property type="molecule type" value="Genomic_DNA"/>
</dbReference>
<feature type="transmembrane region" description="Helical" evidence="7">
    <location>
        <begin position="181"/>
        <end position="200"/>
    </location>
</feature>
<evidence type="ECO:0000256" key="1">
    <source>
        <dbReference type="ARBA" id="ARBA00004141"/>
    </source>
</evidence>
<evidence type="ECO:0000256" key="7">
    <source>
        <dbReference type="SAM" id="Phobius"/>
    </source>
</evidence>